<evidence type="ECO:0000313" key="1">
    <source>
        <dbReference type="EMBL" id="JAH25797.1"/>
    </source>
</evidence>
<reference evidence="1" key="1">
    <citation type="submission" date="2014-11" db="EMBL/GenBank/DDBJ databases">
        <authorList>
            <person name="Amaro Gonzalez C."/>
        </authorList>
    </citation>
    <scope>NUCLEOTIDE SEQUENCE</scope>
</reference>
<reference evidence="1" key="2">
    <citation type="journal article" date="2015" name="Fish Shellfish Immunol.">
        <title>Early steps in the European eel (Anguilla anguilla)-Vibrio vulnificus interaction in the gills: Role of the RtxA13 toxin.</title>
        <authorList>
            <person name="Callol A."/>
            <person name="Pajuelo D."/>
            <person name="Ebbesson L."/>
            <person name="Teles M."/>
            <person name="MacKenzie S."/>
            <person name="Amaro C."/>
        </authorList>
    </citation>
    <scope>NUCLEOTIDE SEQUENCE</scope>
</reference>
<dbReference type="EMBL" id="GBXM01082780">
    <property type="protein sequence ID" value="JAH25797.1"/>
    <property type="molecule type" value="Transcribed_RNA"/>
</dbReference>
<name>A0A0E9RAK4_ANGAN</name>
<protein>
    <submittedName>
        <fullName evidence="1">Uncharacterized protein</fullName>
    </submittedName>
</protein>
<sequence>MCSNCFKGRFCSGVCCIIPEKAFHYFDQAEIFPRNFTAMWLPRAVLGVHTRENDLPLIW</sequence>
<proteinExistence type="predicted"/>
<accession>A0A0E9RAK4</accession>
<dbReference type="AlphaFoldDB" id="A0A0E9RAK4"/>
<organism evidence="1">
    <name type="scientific">Anguilla anguilla</name>
    <name type="common">European freshwater eel</name>
    <name type="synonym">Muraena anguilla</name>
    <dbReference type="NCBI Taxonomy" id="7936"/>
    <lineage>
        <taxon>Eukaryota</taxon>
        <taxon>Metazoa</taxon>
        <taxon>Chordata</taxon>
        <taxon>Craniata</taxon>
        <taxon>Vertebrata</taxon>
        <taxon>Euteleostomi</taxon>
        <taxon>Actinopterygii</taxon>
        <taxon>Neopterygii</taxon>
        <taxon>Teleostei</taxon>
        <taxon>Anguilliformes</taxon>
        <taxon>Anguillidae</taxon>
        <taxon>Anguilla</taxon>
    </lineage>
</organism>